<evidence type="ECO:0000256" key="2">
    <source>
        <dbReference type="SAM" id="Phobius"/>
    </source>
</evidence>
<proteinExistence type="predicted"/>
<dbReference type="Proteomes" id="UP001469553">
    <property type="component" value="Unassembled WGS sequence"/>
</dbReference>
<accession>A0ABV0XD67</accession>
<sequence length="109" mass="12157">MPTSCLHHSEPSTGPGVTEPSPQLLPPSGTLSPNTSGTTLTYPHSNQISKLTFSEQLLMYDFDDVLFYACVFLMSSTTYLLFFFFLHLYDVLNCSFIILLDSCKVSLSF</sequence>
<organism evidence="3 4">
    <name type="scientific">Ameca splendens</name>
    <dbReference type="NCBI Taxonomy" id="208324"/>
    <lineage>
        <taxon>Eukaryota</taxon>
        <taxon>Metazoa</taxon>
        <taxon>Chordata</taxon>
        <taxon>Craniata</taxon>
        <taxon>Vertebrata</taxon>
        <taxon>Euteleostomi</taxon>
        <taxon>Actinopterygii</taxon>
        <taxon>Neopterygii</taxon>
        <taxon>Teleostei</taxon>
        <taxon>Neoteleostei</taxon>
        <taxon>Acanthomorphata</taxon>
        <taxon>Ovalentaria</taxon>
        <taxon>Atherinomorphae</taxon>
        <taxon>Cyprinodontiformes</taxon>
        <taxon>Goodeidae</taxon>
        <taxon>Ameca</taxon>
    </lineage>
</organism>
<evidence type="ECO:0000313" key="4">
    <source>
        <dbReference type="Proteomes" id="UP001469553"/>
    </source>
</evidence>
<keyword evidence="2" id="KW-0472">Membrane</keyword>
<feature type="region of interest" description="Disordered" evidence="1">
    <location>
        <begin position="1"/>
        <end position="30"/>
    </location>
</feature>
<feature type="transmembrane region" description="Helical" evidence="2">
    <location>
        <begin position="65"/>
        <end position="89"/>
    </location>
</feature>
<protein>
    <submittedName>
        <fullName evidence="3">Uncharacterized protein</fullName>
    </submittedName>
</protein>
<dbReference type="EMBL" id="JAHRIP010000489">
    <property type="protein sequence ID" value="MEQ2279392.1"/>
    <property type="molecule type" value="Genomic_DNA"/>
</dbReference>
<keyword evidence="2" id="KW-1133">Transmembrane helix</keyword>
<gene>
    <name evidence="3" type="ORF">AMECASPLE_008945</name>
</gene>
<reference evidence="3 4" key="1">
    <citation type="submission" date="2021-06" db="EMBL/GenBank/DDBJ databases">
        <authorList>
            <person name="Palmer J.M."/>
        </authorList>
    </citation>
    <scope>NUCLEOTIDE SEQUENCE [LARGE SCALE GENOMIC DNA]</scope>
    <source>
        <strain evidence="3 4">AS_MEX2019</strain>
        <tissue evidence="3">Muscle</tissue>
    </source>
</reference>
<comment type="caution">
    <text evidence="3">The sequence shown here is derived from an EMBL/GenBank/DDBJ whole genome shotgun (WGS) entry which is preliminary data.</text>
</comment>
<evidence type="ECO:0000256" key="1">
    <source>
        <dbReference type="SAM" id="MobiDB-lite"/>
    </source>
</evidence>
<keyword evidence="2" id="KW-0812">Transmembrane</keyword>
<keyword evidence="4" id="KW-1185">Reference proteome</keyword>
<evidence type="ECO:0000313" key="3">
    <source>
        <dbReference type="EMBL" id="MEQ2279392.1"/>
    </source>
</evidence>
<name>A0ABV0XD67_9TELE</name>